<name>A0A238Z8T5_9BACT</name>
<sequence length="215" mass="23881">MRIAVFASGRGTNFEKIADGIVSGKINGEIALLFTDRKEAPVIEKAKERGIEVVFLSPSKFESRESYDREILNILERYKIDLICLAGYMRIVTPVLIEPFKHRILNIHPSLLPAFPGLNVQKKAVDYGVKISGATVHIVDTGVDTGPVVVQAAVPVDINDTDKSLSEKILRWEHRIYPQAVKWFVDGRVKVVGRKVVIEGADYTSLPAVPALEDF</sequence>
<evidence type="ECO:0000256" key="1">
    <source>
        <dbReference type="ARBA" id="ARBA00005054"/>
    </source>
</evidence>
<keyword evidence="7" id="KW-1185">Reference proteome</keyword>
<accession>A0A238Z8T5</accession>
<dbReference type="PANTHER" id="PTHR43369:SF2">
    <property type="entry name" value="PHOSPHORIBOSYLGLYCINAMIDE FORMYLTRANSFERASE"/>
    <property type="match status" value="1"/>
</dbReference>
<comment type="function">
    <text evidence="4">Catalyzes the transfer of a formyl group from 10-formyltetrahydrofolate to 5-phospho-ribosyl-glycinamide (GAR), producing 5-phospho-ribosyl-N-formylglycinamide (FGAR) and tetrahydrofolate.</text>
</comment>
<feature type="binding site" evidence="4">
    <location>
        <begin position="89"/>
        <end position="92"/>
    </location>
    <ligand>
        <name>(6R)-10-formyltetrahydrofolate</name>
        <dbReference type="ChEBI" id="CHEBI:195366"/>
    </ligand>
</feature>
<feature type="binding site" evidence="4">
    <location>
        <position position="106"/>
    </location>
    <ligand>
        <name>(6R)-10-formyltetrahydrofolate</name>
        <dbReference type="ChEBI" id="CHEBI:195366"/>
    </ligand>
</feature>
<dbReference type="Pfam" id="PF00551">
    <property type="entry name" value="Formyl_trans_N"/>
    <property type="match status" value="1"/>
</dbReference>
<dbReference type="PANTHER" id="PTHR43369">
    <property type="entry name" value="PHOSPHORIBOSYLGLYCINAMIDE FORMYLTRANSFERASE"/>
    <property type="match status" value="1"/>
</dbReference>
<dbReference type="SUPFAM" id="SSF53328">
    <property type="entry name" value="Formyltransferase"/>
    <property type="match status" value="1"/>
</dbReference>
<dbReference type="CDD" id="cd08645">
    <property type="entry name" value="FMT_core_GART"/>
    <property type="match status" value="1"/>
</dbReference>
<feature type="binding site" evidence="4">
    <location>
        <position position="64"/>
    </location>
    <ligand>
        <name>(6R)-10-formyltetrahydrofolate</name>
        <dbReference type="ChEBI" id="CHEBI:195366"/>
    </ligand>
</feature>
<gene>
    <name evidence="4" type="primary">purN</name>
    <name evidence="6" type="ORF">SAMN06265340_10745</name>
</gene>
<dbReference type="AlphaFoldDB" id="A0A238Z8T5"/>
<dbReference type="GO" id="GO:0006189">
    <property type="term" value="P:'de novo' IMP biosynthetic process"/>
    <property type="evidence" value="ECO:0007669"/>
    <property type="project" value="UniProtKB-UniRule"/>
</dbReference>
<dbReference type="InterPro" id="IPR002376">
    <property type="entry name" value="Formyl_transf_N"/>
</dbReference>
<dbReference type="HAMAP" id="MF_01930">
    <property type="entry name" value="PurN"/>
    <property type="match status" value="1"/>
</dbReference>
<dbReference type="GO" id="GO:0004644">
    <property type="term" value="F:phosphoribosylglycinamide formyltransferase activity"/>
    <property type="evidence" value="ECO:0007669"/>
    <property type="project" value="UniProtKB-UniRule"/>
</dbReference>
<evidence type="ECO:0000313" key="7">
    <source>
        <dbReference type="Proteomes" id="UP000198405"/>
    </source>
</evidence>
<comment type="pathway">
    <text evidence="1 4">Purine metabolism; IMP biosynthesis via de novo pathway; N(2)-formyl-N(1)-(5-phospho-D-ribosyl)glycinamide from N(1)-(5-phospho-D-ribosyl)glycinamide (10-formyl THF route): step 1/1.</text>
</comment>
<keyword evidence="2 4" id="KW-0808">Transferase</keyword>
<dbReference type="UniPathway" id="UPA00074">
    <property type="reaction ID" value="UER00126"/>
</dbReference>
<protein>
    <recommendedName>
        <fullName evidence="4">Phosphoribosylglycinamide formyltransferase</fullName>
        <ecNumber evidence="4">2.1.2.2</ecNumber>
    </recommendedName>
    <alternativeName>
        <fullName evidence="4">5'-phosphoribosylglycinamide transformylase</fullName>
    </alternativeName>
    <alternativeName>
        <fullName evidence="4">GAR transformylase</fullName>
        <shortName evidence="4">GART</shortName>
    </alternativeName>
</protein>
<evidence type="ECO:0000256" key="3">
    <source>
        <dbReference type="ARBA" id="ARBA00022755"/>
    </source>
</evidence>
<dbReference type="InterPro" id="IPR036477">
    <property type="entry name" value="Formyl_transf_N_sf"/>
</dbReference>
<evidence type="ECO:0000313" key="6">
    <source>
        <dbReference type="EMBL" id="SNR79896.1"/>
    </source>
</evidence>
<proteinExistence type="inferred from homology"/>
<dbReference type="Gene3D" id="3.40.50.170">
    <property type="entry name" value="Formyl transferase, N-terminal domain"/>
    <property type="match status" value="1"/>
</dbReference>
<dbReference type="FunFam" id="3.40.50.170:FF:000007">
    <property type="entry name" value="Phosphoribosylglycinamide formyltransferase"/>
    <property type="match status" value="1"/>
</dbReference>
<keyword evidence="3 4" id="KW-0658">Purine biosynthesis</keyword>
<reference evidence="7" key="1">
    <citation type="submission" date="2017-06" db="EMBL/GenBank/DDBJ databases">
        <authorList>
            <person name="Varghese N."/>
            <person name="Submissions S."/>
        </authorList>
    </citation>
    <scope>NUCLEOTIDE SEQUENCE [LARGE SCALE GENOMIC DNA]</scope>
    <source>
        <strain evidence="7">DSM 15668</strain>
    </source>
</reference>
<feature type="site" description="Raises pKa of active site His" evidence="4">
    <location>
        <position position="144"/>
    </location>
</feature>
<feature type="active site" description="Proton donor" evidence="4">
    <location>
        <position position="108"/>
    </location>
</feature>
<dbReference type="OrthoDB" id="9806170at2"/>
<dbReference type="RefSeq" id="WP_089323170.1">
    <property type="nucleotide sequence ID" value="NZ_FZOB01000007.1"/>
</dbReference>
<dbReference type="EC" id="2.1.2.2" evidence="4"/>
<dbReference type="GO" id="GO:0005737">
    <property type="term" value="C:cytoplasm"/>
    <property type="evidence" value="ECO:0007669"/>
    <property type="project" value="TreeGrafter"/>
</dbReference>
<organism evidence="6 7">
    <name type="scientific">Desulfurobacterium atlanticum</name>
    <dbReference type="NCBI Taxonomy" id="240169"/>
    <lineage>
        <taxon>Bacteria</taxon>
        <taxon>Pseudomonadati</taxon>
        <taxon>Aquificota</taxon>
        <taxon>Aquificia</taxon>
        <taxon>Desulfurobacteriales</taxon>
        <taxon>Desulfurobacteriaceae</taxon>
        <taxon>Desulfurobacterium</taxon>
    </lineage>
</organism>
<feature type="binding site" evidence="4">
    <location>
        <begin position="11"/>
        <end position="13"/>
    </location>
    <ligand>
        <name>N(1)-(5-phospho-beta-D-ribosyl)glycinamide</name>
        <dbReference type="ChEBI" id="CHEBI:143788"/>
    </ligand>
</feature>
<evidence type="ECO:0000256" key="2">
    <source>
        <dbReference type="ARBA" id="ARBA00022679"/>
    </source>
</evidence>
<comment type="catalytic activity">
    <reaction evidence="4">
        <text>N(1)-(5-phospho-beta-D-ribosyl)glycinamide + (6R)-10-formyltetrahydrofolate = N(2)-formyl-N(1)-(5-phospho-beta-D-ribosyl)glycinamide + (6S)-5,6,7,8-tetrahydrofolate + H(+)</text>
        <dbReference type="Rhea" id="RHEA:15053"/>
        <dbReference type="ChEBI" id="CHEBI:15378"/>
        <dbReference type="ChEBI" id="CHEBI:57453"/>
        <dbReference type="ChEBI" id="CHEBI:143788"/>
        <dbReference type="ChEBI" id="CHEBI:147286"/>
        <dbReference type="ChEBI" id="CHEBI:195366"/>
        <dbReference type="EC" id="2.1.2.2"/>
    </reaction>
</comment>
<comment type="similarity">
    <text evidence="4">Belongs to the GART family.</text>
</comment>
<dbReference type="InterPro" id="IPR004607">
    <property type="entry name" value="GART"/>
</dbReference>
<dbReference type="EMBL" id="FZOB01000007">
    <property type="protein sequence ID" value="SNR79896.1"/>
    <property type="molecule type" value="Genomic_DNA"/>
</dbReference>
<evidence type="ECO:0000256" key="4">
    <source>
        <dbReference type="HAMAP-Rule" id="MF_01930"/>
    </source>
</evidence>
<evidence type="ECO:0000259" key="5">
    <source>
        <dbReference type="Pfam" id="PF00551"/>
    </source>
</evidence>
<dbReference type="NCBIfam" id="TIGR00639">
    <property type="entry name" value="PurN"/>
    <property type="match status" value="1"/>
</dbReference>
<dbReference type="Proteomes" id="UP000198405">
    <property type="component" value="Unassembled WGS sequence"/>
</dbReference>
<feature type="domain" description="Formyl transferase N-terminal" evidence="5">
    <location>
        <begin position="1"/>
        <end position="181"/>
    </location>
</feature>